<proteinExistence type="predicted"/>
<sequence>MWHAFLDGSRRGPTCLVAVVIALPRDLDRIRTALRAKVEPGRRRLHFKEGERREHPNDQVARQACLMAAGRHVLDISAARPVLESCAHQDVLDRRTLAVLKKKIFHLDHEHFRPHEDPMLWASDAIAWCYGAGGEWRRRVACLLEGVQRANIAPNSAKPGNRPSGR</sequence>
<name>A0ABU0WTA3_9PSEU</name>
<organism evidence="1 2">
    <name type="scientific">Saccharothrix yanglingensis</name>
    <dbReference type="NCBI Taxonomy" id="659496"/>
    <lineage>
        <taxon>Bacteria</taxon>
        <taxon>Bacillati</taxon>
        <taxon>Actinomycetota</taxon>
        <taxon>Actinomycetes</taxon>
        <taxon>Pseudonocardiales</taxon>
        <taxon>Pseudonocardiaceae</taxon>
        <taxon>Saccharothrix</taxon>
    </lineage>
</organism>
<gene>
    <name evidence="1" type="ORF">CKY47_01330</name>
</gene>
<accession>A0ABU0WTA3</accession>
<evidence type="ECO:0000313" key="2">
    <source>
        <dbReference type="Proteomes" id="UP001225605"/>
    </source>
</evidence>
<reference evidence="1 2" key="1">
    <citation type="submission" date="2017-06" db="EMBL/GenBank/DDBJ databases">
        <title>Cultured bacterium strain Saccharothrix yanglingensis Hhs.015.</title>
        <authorList>
            <person name="Xia Y."/>
        </authorList>
    </citation>
    <scope>NUCLEOTIDE SEQUENCE [LARGE SCALE GENOMIC DNA]</scope>
    <source>
        <strain evidence="1 2">Hhs.015</strain>
    </source>
</reference>
<evidence type="ECO:0008006" key="3">
    <source>
        <dbReference type="Google" id="ProtNLM"/>
    </source>
</evidence>
<evidence type="ECO:0000313" key="1">
    <source>
        <dbReference type="EMBL" id="MDQ2582647.1"/>
    </source>
</evidence>
<dbReference type="Proteomes" id="UP001225605">
    <property type="component" value="Unassembled WGS sequence"/>
</dbReference>
<dbReference type="RefSeq" id="WP_306743726.1">
    <property type="nucleotide sequence ID" value="NZ_NSDM01000001.1"/>
</dbReference>
<comment type="caution">
    <text evidence="1">The sequence shown here is derived from an EMBL/GenBank/DDBJ whole genome shotgun (WGS) entry which is preliminary data.</text>
</comment>
<protein>
    <recommendedName>
        <fullName evidence="3">DUF3800 domain-containing protein</fullName>
    </recommendedName>
</protein>
<keyword evidence="2" id="KW-1185">Reference proteome</keyword>
<dbReference type="EMBL" id="NSDM01000001">
    <property type="protein sequence ID" value="MDQ2582647.1"/>
    <property type="molecule type" value="Genomic_DNA"/>
</dbReference>